<accession>A0AAU9CUP0</accession>
<dbReference type="PROSITE" id="PS50977">
    <property type="entry name" value="HTH_TETR_2"/>
    <property type="match status" value="1"/>
</dbReference>
<feature type="domain" description="HTH tetR-type" evidence="6">
    <location>
        <begin position="1"/>
        <end position="61"/>
    </location>
</feature>
<dbReference type="EMBL" id="AP025314">
    <property type="protein sequence ID" value="BDD10194.1"/>
    <property type="molecule type" value="Genomic_DNA"/>
</dbReference>
<keyword evidence="8" id="KW-1185">Reference proteome</keyword>
<dbReference type="Pfam" id="PF00440">
    <property type="entry name" value="TetR_N"/>
    <property type="match status" value="1"/>
</dbReference>
<dbReference type="PRINTS" id="PR00455">
    <property type="entry name" value="HTHTETR"/>
</dbReference>
<dbReference type="PANTHER" id="PTHR30055">
    <property type="entry name" value="HTH-TYPE TRANSCRIPTIONAL REGULATOR RUTR"/>
    <property type="match status" value="1"/>
</dbReference>
<dbReference type="PANTHER" id="PTHR30055:SF175">
    <property type="entry name" value="HTH-TYPE TRANSCRIPTIONAL REPRESSOR KSTR2"/>
    <property type="match status" value="1"/>
</dbReference>
<evidence type="ECO:0000256" key="3">
    <source>
        <dbReference type="ARBA" id="ARBA00023125"/>
    </source>
</evidence>
<evidence type="ECO:0000313" key="7">
    <source>
        <dbReference type="EMBL" id="BDD10194.1"/>
    </source>
</evidence>
<evidence type="ECO:0000256" key="1">
    <source>
        <dbReference type="ARBA" id="ARBA00022491"/>
    </source>
</evidence>
<dbReference type="InterPro" id="IPR009057">
    <property type="entry name" value="Homeodomain-like_sf"/>
</dbReference>
<keyword evidence="3 5" id="KW-0238">DNA-binding</keyword>
<organism evidence="7 8">
    <name type="scientific">Fulvitalea axinellae</name>
    <dbReference type="NCBI Taxonomy" id="1182444"/>
    <lineage>
        <taxon>Bacteria</taxon>
        <taxon>Pseudomonadati</taxon>
        <taxon>Bacteroidota</taxon>
        <taxon>Cytophagia</taxon>
        <taxon>Cytophagales</taxon>
        <taxon>Persicobacteraceae</taxon>
        <taxon>Fulvitalea</taxon>
    </lineage>
</organism>
<dbReference type="SUPFAM" id="SSF48498">
    <property type="entry name" value="Tetracyclin repressor-like, C-terminal domain"/>
    <property type="match status" value="1"/>
</dbReference>
<dbReference type="KEGG" id="fax:FUAX_26260"/>
<evidence type="ECO:0000259" key="6">
    <source>
        <dbReference type="PROSITE" id="PS50977"/>
    </source>
</evidence>
<evidence type="ECO:0000313" key="8">
    <source>
        <dbReference type="Proteomes" id="UP001348817"/>
    </source>
</evidence>
<reference evidence="7 8" key="1">
    <citation type="submission" date="2021-12" db="EMBL/GenBank/DDBJ databases">
        <title>Genome sequencing of bacteria with rrn-lacking chromosome and rrn-plasmid.</title>
        <authorList>
            <person name="Anda M."/>
            <person name="Iwasaki W."/>
        </authorList>
    </citation>
    <scope>NUCLEOTIDE SEQUENCE [LARGE SCALE GENOMIC DNA]</scope>
    <source>
        <strain evidence="7 8">DSM 100852</strain>
    </source>
</reference>
<dbReference type="GO" id="GO:0000976">
    <property type="term" value="F:transcription cis-regulatory region binding"/>
    <property type="evidence" value="ECO:0007669"/>
    <property type="project" value="TreeGrafter"/>
</dbReference>
<dbReference type="InterPro" id="IPR036271">
    <property type="entry name" value="Tet_transcr_reg_TetR-rel_C_sf"/>
</dbReference>
<proteinExistence type="predicted"/>
<dbReference type="GO" id="GO:0003700">
    <property type="term" value="F:DNA-binding transcription factor activity"/>
    <property type="evidence" value="ECO:0007669"/>
    <property type="project" value="TreeGrafter"/>
</dbReference>
<keyword evidence="1" id="KW-0678">Repressor</keyword>
<feature type="DNA-binding region" description="H-T-H motif" evidence="5">
    <location>
        <begin position="24"/>
        <end position="43"/>
    </location>
</feature>
<dbReference type="RefSeq" id="WP_338391765.1">
    <property type="nucleotide sequence ID" value="NZ_AP025314.1"/>
</dbReference>
<evidence type="ECO:0000256" key="4">
    <source>
        <dbReference type="ARBA" id="ARBA00023163"/>
    </source>
</evidence>
<keyword evidence="4" id="KW-0804">Transcription</keyword>
<dbReference type="Gene3D" id="1.10.357.10">
    <property type="entry name" value="Tetracycline Repressor, domain 2"/>
    <property type="match status" value="1"/>
</dbReference>
<dbReference type="InterPro" id="IPR001647">
    <property type="entry name" value="HTH_TetR"/>
</dbReference>
<dbReference type="Gene3D" id="1.10.10.60">
    <property type="entry name" value="Homeodomain-like"/>
    <property type="match status" value="1"/>
</dbReference>
<gene>
    <name evidence="7" type="ORF">FUAX_26260</name>
</gene>
<dbReference type="InterPro" id="IPR050109">
    <property type="entry name" value="HTH-type_TetR-like_transc_reg"/>
</dbReference>
<evidence type="ECO:0000256" key="2">
    <source>
        <dbReference type="ARBA" id="ARBA00023015"/>
    </source>
</evidence>
<dbReference type="Proteomes" id="UP001348817">
    <property type="component" value="Chromosome"/>
</dbReference>
<dbReference type="SUPFAM" id="SSF46689">
    <property type="entry name" value="Homeodomain-like"/>
    <property type="match status" value="1"/>
</dbReference>
<sequence length="202" mass="23685">MDTKMRIVRAAAELYLRFGLRSVTMDQVAGSLAISKKTLYELFSTKEKLIMEAMTLYIEEDKCQIDYLFDKSSDAVQLMALLANDIKERFSRINPVMISDLQRYYHQLWEELMSFQDEYVEKMSKVLDWGKEEGLFREEVDSVTLALLLHKEIEMSFDVEVIDPVKFSVQDVQMQFLSHYIHGLVTEKGRVLLEKYNKEGLK</sequence>
<evidence type="ECO:0000256" key="5">
    <source>
        <dbReference type="PROSITE-ProRule" id="PRU00335"/>
    </source>
</evidence>
<protein>
    <submittedName>
        <fullName evidence="7">TetR family transcriptional regulator</fullName>
    </submittedName>
</protein>
<name>A0AAU9CUP0_9BACT</name>
<keyword evidence="2" id="KW-0805">Transcription regulation</keyword>
<dbReference type="AlphaFoldDB" id="A0AAU9CUP0"/>